<dbReference type="PROSITE" id="PS50077">
    <property type="entry name" value="HEAT_REPEAT"/>
    <property type="match status" value="1"/>
</dbReference>
<dbReference type="InterPro" id="IPR016024">
    <property type="entry name" value="ARM-type_fold"/>
</dbReference>
<organism evidence="1 2">
    <name type="scientific">Nonomuraea insulae</name>
    <dbReference type="NCBI Taxonomy" id="1616787"/>
    <lineage>
        <taxon>Bacteria</taxon>
        <taxon>Bacillati</taxon>
        <taxon>Actinomycetota</taxon>
        <taxon>Actinomycetes</taxon>
        <taxon>Streptosporangiales</taxon>
        <taxon>Streptosporangiaceae</taxon>
        <taxon>Nonomuraea</taxon>
    </lineage>
</organism>
<dbReference type="SUPFAM" id="SSF48371">
    <property type="entry name" value="ARM repeat"/>
    <property type="match status" value="1"/>
</dbReference>
<evidence type="ECO:0000313" key="1">
    <source>
        <dbReference type="EMBL" id="MFC5835110.1"/>
    </source>
</evidence>
<accession>A0ABW1DD01</accession>
<evidence type="ECO:0000313" key="2">
    <source>
        <dbReference type="Proteomes" id="UP001596058"/>
    </source>
</evidence>
<keyword evidence="2" id="KW-1185">Reference proteome</keyword>
<sequence>MTSADASEGSPGPDRLISGTDWELLDVLIGPDQGCPTVPELLSSLIHGAPPVKARALYDLSEAINHQNSIAEATAPAMTVIAALLTHPSTDLVSLPAVPHRTDTLTSLRAGLLRLMGAVLDDVGDETEAAGRRFGFDLTAEYLQVRATRPALLPAVLRLLDDPDVRVREAAALTSIPLSEDPSIAQRQALKERAIAILSSSAEPRHRAVAARIRGLPDNPAVLDDRGCRGDPPF</sequence>
<dbReference type="Gene3D" id="1.25.10.10">
    <property type="entry name" value="Leucine-rich Repeat Variant"/>
    <property type="match status" value="1"/>
</dbReference>
<reference evidence="2" key="1">
    <citation type="journal article" date="2019" name="Int. J. Syst. Evol. Microbiol.">
        <title>The Global Catalogue of Microorganisms (GCM) 10K type strain sequencing project: providing services to taxonomists for standard genome sequencing and annotation.</title>
        <authorList>
            <consortium name="The Broad Institute Genomics Platform"/>
            <consortium name="The Broad Institute Genome Sequencing Center for Infectious Disease"/>
            <person name="Wu L."/>
            <person name="Ma J."/>
        </authorList>
    </citation>
    <scope>NUCLEOTIDE SEQUENCE [LARGE SCALE GENOMIC DNA]</scope>
    <source>
        <strain evidence="2">CCUG 53903</strain>
    </source>
</reference>
<comment type="caution">
    <text evidence="1">The sequence shown here is derived from an EMBL/GenBank/DDBJ whole genome shotgun (WGS) entry which is preliminary data.</text>
</comment>
<dbReference type="RefSeq" id="WP_379524519.1">
    <property type="nucleotide sequence ID" value="NZ_JBHSPA010000117.1"/>
</dbReference>
<gene>
    <name evidence="1" type="ORF">ACFPZ3_65715</name>
</gene>
<protein>
    <submittedName>
        <fullName evidence="1">HEAT repeat domain-containing protein</fullName>
    </submittedName>
</protein>
<dbReference type="InterPro" id="IPR021133">
    <property type="entry name" value="HEAT_type_2"/>
</dbReference>
<dbReference type="EMBL" id="JBHSPA010000117">
    <property type="protein sequence ID" value="MFC5835110.1"/>
    <property type="molecule type" value="Genomic_DNA"/>
</dbReference>
<proteinExistence type="predicted"/>
<name>A0ABW1DD01_9ACTN</name>
<dbReference type="Proteomes" id="UP001596058">
    <property type="component" value="Unassembled WGS sequence"/>
</dbReference>
<dbReference type="InterPro" id="IPR011989">
    <property type="entry name" value="ARM-like"/>
</dbReference>